<dbReference type="AlphaFoldDB" id="A0A8J7IKU9"/>
<proteinExistence type="predicted"/>
<keyword evidence="2" id="KW-0238">DNA-binding</keyword>
<keyword evidence="3" id="KW-0804">Transcription</keyword>
<keyword evidence="1" id="KW-0805">Transcription regulation</keyword>
<dbReference type="GO" id="GO:0003677">
    <property type="term" value="F:DNA binding"/>
    <property type="evidence" value="ECO:0007669"/>
    <property type="project" value="UniProtKB-KW"/>
</dbReference>
<protein>
    <submittedName>
        <fullName evidence="5">Response regulator transcription factor</fullName>
    </submittedName>
</protein>
<evidence type="ECO:0000313" key="6">
    <source>
        <dbReference type="Proteomes" id="UP000619079"/>
    </source>
</evidence>
<keyword evidence="6" id="KW-1185">Reference proteome</keyword>
<dbReference type="Gene3D" id="1.10.10.10">
    <property type="entry name" value="Winged helix-like DNA-binding domain superfamily/Winged helix DNA-binding domain"/>
    <property type="match status" value="1"/>
</dbReference>
<name>A0A8J7IKU9_9RHOB</name>
<dbReference type="Proteomes" id="UP000619079">
    <property type="component" value="Unassembled WGS sequence"/>
</dbReference>
<gene>
    <name evidence="5" type="ORF">JF290_00275</name>
</gene>
<organism evidence="5 6">
    <name type="scientific">Sedimentitalea arenosa</name>
    <dbReference type="NCBI Taxonomy" id="2798803"/>
    <lineage>
        <taxon>Bacteria</taxon>
        <taxon>Pseudomonadati</taxon>
        <taxon>Pseudomonadota</taxon>
        <taxon>Alphaproteobacteria</taxon>
        <taxon>Rhodobacterales</taxon>
        <taxon>Paracoccaceae</taxon>
        <taxon>Sedimentitalea</taxon>
    </lineage>
</organism>
<dbReference type="SUPFAM" id="SSF46894">
    <property type="entry name" value="C-terminal effector domain of the bipartite response regulators"/>
    <property type="match status" value="1"/>
</dbReference>
<dbReference type="PRINTS" id="PR00038">
    <property type="entry name" value="HTHLUXR"/>
</dbReference>
<dbReference type="PANTHER" id="PTHR44688:SF16">
    <property type="entry name" value="DNA-BINDING TRANSCRIPTIONAL ACTIVATOR DEVR_DOSR"/>
    <property type="match status" value="1"/>
</dbReference>
<evidence type="ECO:0000256" key="3">
    <source>
        <dbReference type="ARBA" id="ARBA00023163"/>
    </source>
</evidence>
<feature type="domain" description="HTH luxR-type" evidence="4">
    <location>
        <begin position="186"/>
        <end position="251"/>
    </location>
</feature>
<dbReference type="GO" id="GO:0006355">
    <property type="term" value="P:regulation of DNA-templated transcription"/>
    <property type="evidence" value="ECO:0007669"/>
    <property type="project" value="InterPro"/>
</dbReference>
<evidence type="ECO:0000256" key="2">
    <source>
        <dbReference type="ARBA" id="ARBA00023125"/>
    </source>
</evidence>
<dbReference type="CDD" id="cd06170">
    <property type="entry name" value="LuxR_C_like"/>
    <property type="match status" value="1"/>
</dbReference>
<dbReference type="PANTHER" id="PTHR44688">
    <property type="entry name" value="DNA-BINDING TRANSCRIPTIONAL ACTIVATOR DEVR_DOSR"/>
    <property type="match status" value="1"/>
</dbReference>
<dbReference type="InterPro" id="IPR000792">
    <property type="entry name" value="Tscrpt_reg_LuxR_C"/>
</dbReference>
<dbReference type="InterPro" id="IPR016032">
    <property type="entry name" value="Sig_transdc_resp-reg_C-effctor"/>
</dbReference>
<dbReference type="RefSeq" id="WP_199022716.1">
    <property type="nucleotide sequence ID" value="NZ_JAELVR010000001.1"/>
</dbReference>
<dbReference type="EMBL" id="JAELVR010000001">
    <property type="protein sequence ID" value="MBJ6369946.1"/>
    <property type="molecule type" value="Genomic_DNA"/>
</dbReference>
<dbReference type="SMART" id="SM00421">
    <property type="entry name" value="HTH_LUXR"/>
    <property type="match status" value="1"/>
</dbReference>
<evidence type="ECO:0000259" key="4">
    <source>
        <dbReference type="PROSITE" id="PS50043"/>
    </source>
</evidence>
<reference evidence="5" key="1">
    <citation type="submission" date="2020-12" db="EMBL/GenBank/DDBJ databases">
        <title>Sedimentitalea sp. nov., isolated from sand in Incheon.</title>
        <authorList>
            <person name="Kim W."/>
        </authorList>
    </citation>
    <scope>NUCLEOTIDE SEQUENCE</scope>
    <source>
        <strain evidence="5">CAU 1593</strain>
    </source>
</reference>
<evidence type="ECO:0000256" key="1">
    <source>
        <dbReference type="ARBA" id="ARBA00023015"/>
    </source>
</evidence>
<dbReference type="PROSITE" id="PS50043">
    <property type="entry name" value="HTH_LUXR_2"/>
    <property type="match status" value="1"/>
</dbReference>
<evidence type="ECO:0000313" key="5">
    <source>
        <dbReference type="EMBL" id="MBJ6369946.1"/>
    </source>
</evidence>
<dbReference type="InterPro" id="IPR036388">
    <property type="entry name" value="WH-like_DNA-bd_sf"/>
</dbReference>
<dbReference type="Pfam" id="PF00196">
    <property type="entry name" value="GerE"/>
    <property type="match status" value="1"/>
</dbReference>
<accession>A0A8J7IKU9</accession>
<comment type="caution">
    <text evidence="5">The sequence shown here is derived from an EMBL/GenBank/DDBJ whole genome shotgun (WGS) entry which is preliminary data.</text>
</comment>
<sequence>MGIFVVSKLDLYRELIASHCMGEGIAVIDLYSSLSEIPGESADGSEHPMNIVLYVTSDSDPASLGITAFKSRFPESSIVALVSSVLPGSMICEIAACVDAAIPDDRSLKTLSSCLMVVQEGFRIHPADRGPVPMGDRLVADHNLRSGPSGPANDITVSTHSPVASSSFDKAIQRELSINRGEHAMAETARVKLSVREQEVLRLVRDGKSNKDIAKCLDIVESTVKVHLRGCLRKIGLQNRTQAAVWAMQNLSE</sequence>